<dbReference type="AlphaFoldDB" id="A0A8J2KAE4"/>
<name>A0A8J2KAE4_9HEXA</name>
<evidence type="ECO:0000313" key="3">
    <source>
        <dbReference type="Proteomes" id="UP000708208"/>
    </source>
</evidence>
<keyword evidence="1" id="KW-0472">Membrane</keyword>
<proteinExistence type="predicted"/>
<accession>A0A8J2KAE4</accession>
<protein>
    <submittedName>
        <fullName evidence="2">Uncharacterized protein</fullName>
    </submittedName>
</protein>
<keyword evidence="1" id="KW-0812">Transmembrane</keyword>
<evidence type="ECO:0000256" key="1">
    <source>
        <dbReference type="SAM" id="Phobius"/>
    </source>
</evidence>
<evidence type="ECO:0000313" key="2">
    <source>
        <dbReference type="EMBL" id="CAG7732442.1"/>
    </source>
</evidence>
<dbReference type="Proteomes" id="UP000708208">
    <property type="component" value="Unassembled WGS sequence"/>
</dbReference>
<dbReference type="EMBL" id="CAJVCH010231585">
    <property type="protein sequence ID" value="CAG7732442.1"/>
    <property type="molecule type" value="Genomic_DNA"/>
</dbReference>
<comment type="caution">
    <text evidence="2">The sequence shown here is derived from an EMBL/GenBank/DDBJ whole genome shotgun (WGS) entry which is preliminary data.</text>
</comment>
<reference evidence="2" key="1">
    <citation type="submission" date="2021-06" db="EMBL/GenBank/DDBJ databases">
        <authorList>
            <person name="Hodson N. C."/>
            <person name="Mongue J. A."/>
            <person name="Jaron S. K."/>
        </authorList>
    </citation>
    <scope>NUCLEOTIDE SEQUENCE</scope>
</reference>
<sequence>NGTKRWQFSRKTRPTRRITTWVYLLLLVNLLLSIFVSLCSMS</sequence>
<feature type="transmembrane region" description="Helical" evidence="1">
    <location>
        <begin position="21"/>
        <end position="38"/>
    </location>
</feature>
<gene>
    <name evidence="2" type="ORF">AFUS01_LOCUS20961</name>
</gene>
<organism evidence="2 3">
    <name type="scientific">Allacma fusca</name>
    <dbReference type="NCBI Taxonomy" id="39272"/>
    <lineage>
        <taxon>Eukaryota</taxon>
        <taxon>Metazoa</taxon>
        <taxon>Ecdysozoa</taxon>
        <taxon>Arthropoda</taxon>
        <taxon>Hexapoda</taxon>
        <taxon>Collembola</taxon>
        <taxon>Symphypleona</taxon>
        <taxon>Sminthuridae</taxon>
        <taxon>Allacma</taxon>
    </lineage>
</organism>
<keyword evidence="3" id="KW-1185">Reference proteome</keyword>
<keyword evidence="1" id="KW-1133">Transmembrane helix</keyword>
<feature type="non-terminal residue" evidence="2">
    <location>
        <position position="1"/>
    </location>
</feature>